<dbReference type="InterPro" id="IPR036909">
    <property type="entry name" value="Cyt_c-like_dom_sf"/>
</dbReference>
<reference evidence="7" key="1">
    <citation type="submission" date="2020-12" db="EMBL/GenBank/DDBJ databases">
        <title>Geomonas sp. Red875, isolated from river sediment.</title>
        <authorList>
            <person name="Xu Z."/>
            <person name="Zhang Z."/>
            <person name="Masuda Y."/>
            <person name="Itoh H."/>
            <person name="Senoo K."/>
        </authorList>
    </citation>
    <scope>NUCLEOTIDE SEQUENCE</scope>
    <source>
        <strain evidence="7">Red875</strain>
    </source>
</reference>
<evidence type="ECO:0000256" key="3">
    <source>
        <dbReference type="ARBA" id="ARBA00023004"/>
    </source>
</evidence>
<evidence type="ECO:0000256" key="4">
    <source>
        <dbReference type="PROSITE-ProRule" id="PRU00433"/>
    </source>
</evidence>
<dbReference type="Gene3D" id="1.10.760.10">
    <property type="entry name" value="Cytochrome c-like domain"/>
    <property type="match status" value="1"/>
</dbReference>
<feature type="chain" id="PRO_5035261822" evidence="5">
    <location>
        <begin position="30"/>
        <end position="569"/>
    </location>
</feature>
<keyword evidence="1 4" id="KW-0349">Heme</keyword>
<keyword evidence="5" id="KW-0732">Signal</keyword>
<dbReference type="SUPFAM" id="SSF53822">
    <property type="entry name" value="Periplasmic binding protein-like I"/>
    <property type="match status" value="1"/>
</dbReference>
<dbReference type="GO" id="GO:0009055">
    <property type="term" value="F:electron transfer activity"/>
    <property type="evidence" value="ECO:0007669"/>
    <property type="project" value="InterPro"/>
</dbReference>
<dbReference type="EMBL" id="JAEMHM010000023">
    <property type="protein sequence ID" value="MBJ6727412.1"/>
    <property type="molecule type" value="Genomic_DNA"/>
</dbReference>
<evidence type="ECO:0000259" key="6">
    <source>
        <dbReference type="PROSITE" id="PS51007"/>
    </source>
</evidence>
<dbReference type="InterPro" id="IPR028082">
    <property type="entry name" value="Peripla_BP_I"/>
</dbReference>
<dbReference type="GO" id="GO:0046872">
    <property type="term" value="F:metal ion binding"/>
    <property type="evidence" value="ECO:0007669"/>
    <property type="project" value="UniProtKB-KW"/>
</dbReference>
<dbReference type="PROSITE" id="PS51007">
    <property type="entry name" value="CYTC"/>
    <property type="match status" value="1"/>
</dbReference>
<name>A0A8J7M2F1_9BACT</name>
<keyword evidence="2 4" id="KW-0479">Metal-binding</keyword>
<dbReference type="Proteomes" id="UP000636888">
    <property type="component" value="Unassembled WGS sequence"/>
</dbReference>
<evidence type="ECO:0000313" key="8">
    <source>
        <dbReference type="Proteomes" id="UP000636888"/>
    </source>
</evidence>
<accession>A0A8J7M2F1</accession>
<dbReference type="Gene3D" id="3.40.50.2300">
    <property type="match status" value="2"/>
</dbReference>
<feature type="domain" description="Cytochrome c" evidence="6">
    <location>
        <begin position="43"/>
        <end position="170"/>
    </location>
</feature>
<feature type="signal peptide" evidence="5">
    <location>
        <begin position="1"/>
        <end position="29"/>
    </location>
</feature>
<protein>
    <submittedName>
        <fullName evidence="7">ABC transporter substrate-binding protein</fullName>
    </submittedName>
</protein>
<evidence type="ECO:0000256" key="1">
    <source>
        <dbReference type="ARBA" id="ARBA00022617"/>
    </source>
</evidence>
<dbReference type="InterPro" id="IPR009056">
    <property type="entry name" value="Cyt_c-like_dom"/>
</dbReference>
<evidence type="ECO:0000256" key="5">
    <source>
        <dbReference type="SAM" id="SignalP"/>
    </source>
</evidence>
<sequence>MKRIRKIVNFRNRALLCLLALLLLVPSVAAWSASADPNPVPAERLKQGERIYRNGILPSGQHVKVKGDPAARGTTFSCASCHLRSGIGALEENVFTPPITVNRLFQPRQIFFKANYPVTQLRPAYTDATLLAAIRDGKDPAGREFNNVMPRYDLSDADAKILLDYLKNLSVNYSPGVTSNTLKFATVITEDVPQEERDAMLGVLNQYIAIKNSQSRAFGSRMNSRGRLMAENMLGSRDLTVRQLSLSTWVLKGAPETWRAQLEELYRKEPVFALIGGISHRDWTPVHRFSEDNGLPCLFPLTDFPAITDSDWYTLYLSKGYYQEGEGAARYLNGEEVAKEPKVVQLVRSSNRGRALAAGFQKTWSELGHPVPVTVNIAAGERLDRALLDKVLAREKPAVLLVWDDATALGALDSLASRKERPRVFLSGRYLGKGLWSIKEELRGFTYLTYPFSFSPYQPKIGMGRVSVQGDSKTALRQGEVPLKDRVETVQALTRGMVELVTTALMDMRDNYYRDAFLDVLGAMMDQYYPLYGRVGFGASQRYAARGCYITQLGKGADPQLIKKNGWEQ</sequence>
<gene>
    <name evidence="7" type="ORF">JFN93_22085</name>
</gene>
<dbReference type="SUPFAM" id="SSF46626">
    <property type="entry name" value="Cytochrome c"/>
    <property type="match status" value="1"/>
</dbReference>
<dbReference type="GO" id="GO:0020037">
    <property type="term" value="F:heme binding"/>
    <property type="evidence" value="ECO:0007669"/>
    <property type="project" value="InterPro"/>
</dbReference>
<comment type="caution">
    <text evidence="7">The sequence shown here is derived from an EMBL/GenBank/DDBJ whole genome shotgun (WGS) entry which is preliminary data.</text>
</comment>
<organism evidence="7 8">
    <name type="scientific">Geomesophilobacter sediminis</name>
    <dbReference type="NCBI Taxonomy" id="2798584"/>
    <lineage>
        <taxon>Bacteria</taxon>
        <taxon>Pseudomonadati</taxon>
        <taxon>Thermodesulfobacteriota</taxon>
        <taxon>Desulfuromonadia</taxon>
        <taxon>Geobacterales</taxon>
        <taxon>Geobacteraceae</taxon>
        <taxon>Geomesophilobacter</taxon>
    </lineage>
</organism>
<proteinExistence type="predicted"/>
<evidence type="ECO:0000313" key="7">
    <source>
        <dbReference type="EMBL" id="MBJ6727412.1"/>
    </source>
</evidence>
<dbReference type="AlphaFoldDB" id="A0A8J7M2F1"/>
<keyword evidence="8" id="KW-1185">Reference proteome</keyword>
<evidence type="ECO:0000256" key="2">
    <source>
        <dbReference type="ARBA" id="ARBA00022723"/>
    </source>
</evidence>
<dbReference type="RefSeq" id="WP_199386519.1">
    <property type="nucleotide sequence ID" value="NZ_JAEMHM010000023.1"/>
</dbReference>
<keyword evidence="3 4" id="KW-0408">Iron</keyword>